<keyword evidence="3" id="KW-1185">Reference proteome</keyword>
<dbReference type="EMBL" id="JBHSBW010000011">
    <property type="protein sequence ID" value="MFC4212163.1"/>
    <property type="molecule type" value="Genomic_DNA"/>
</dbReference>
<evidence type="ECO:0000313" key="2">
    <source>
        <dbReference type="EMBL" id="MFC4212163.1"/>
    </source>
</evidence>
<protein>
    <submittedName>
        <fullName evidence="2">Panacea domain-containing protein</fullName>
    </submittedName>
</protein>
<comment type="caution">
    <text evidence="2">The sequence shown here is derived from an EMBL/GenBank/DDBJ whole genome shotgun (WGS) entry which is preliminary data.</text>
</comment>
<dbReference type="InterPro" id="IPR025272">
    <property type="entry name" value="SocA_Panacea"/>
</dbReference>
<accession>A0ABV8PB15</accession>
<evidence type="ECO:0000313" key="3">
    <source>
        <dbReference type="Proteomes" id="UP001595789"/>
    </source>
</evidence>
<gene>
    <name evidence="2" type="ORF">ACFOWA_13265</name>
</gene>
<dbReference type="Proteomes" id="UP001595789">
    <property type="component" value="Unassembled WGS sequence"/>
</dbReference>
<feature type="domain" description="Antitoxin SocA-like Panacea" evidence="1">
    <location>
        <begin position="31"/>
        <end position="139"/>
    </location>
</feature>
<dbReference type="Pfam" id="PF13274">
    <property type="entry name" value="SocA_Panacea"/>
    <property type="match status" value="1"/>
</dbReference>
<organism evidence="2 3">
    <name type="scientific">Pedobacter lithocola</name>
    <dbReference type="NCBI Taxonomy" id="1908239"/>
    <lineage>
        <taxon>Bacteria</taxon>
        <taxon>Pseudomonadati</taxon>
        <taxon>Bacteroidota</taxon>
        <taxon>Sphingobacteriia</taxon>
        <taxon>Sphingobacteriales</taxon>
        <taxon>Sphingobacteriaceae</taxon>
        <taxon>Pedobacter</taxon>
    </lineage>
</organism>
<sequence>MTPFKFQKSVQLLNFFAIKEGGSLNKLKALKLMWAAERLSLRTSGLTIVGDDFFAMKLGPVPSFTKDIAEGREMMSDEEQEFRSLYLKTTSKHNFKSLKSFEDSYFSISAINAMEASYKEFGKYDGFQMADITHLYPEWTKFSHLFPRFSRFEMDYLDFFKDPTEQPFSIFNQDKEQLEFMKDHFIEESNFNNIMFSI</sequence>
<dbReference type="RefSeq" id="WP_378985888.1">
    <property type="nucleotide sequence ID" value="NZ_JBHSBW010000011.1"/>
</dbReference>
<evidence type="ECO:0000259" key="1">
    <source>
        <dbReference type="Pfam" id="PF13274"/>
    </source>
</evidence>
<proteinExistence type="predicted"/>
<name>A0ABV8PB15_9SPHI</name>
<reference evidence="3" key="1">
    <citation type="journal article" date="2019" name="Int. J. Syst. Evol. Microbiol.">
        <title>The Global Catalogue of Microorganisms (GCM) 10K type strain sequencing project: providing services to taxonomists for standard genome sequencing and annotation.</title>
        <authorList>
            <consortium name="The Broad Institute Genomics Platform"/>
            <consortium name="The Broad Institute Genome Sequencing Center for Infectious Disease"/>
            <person name="Wu L."/>
            <person name="Ma J."/>
        </authorList>
    </citation>
    <scope>NUCLEOTIDE SEQUENCE [LARGE SCALE GENOMIC DNA]</scope>
    <source>
        <strain evidence="3">CCM 8691</strain>
    </source>
</reference>